<evidence type="ECO:0000313" key="3">
    <source>
        <dbReference type="WBParaSite" id="Pan_g12361.t1"/>
    </source>
</evidence>
<keyword evidence="2" id="KW-1185">Reference proteome</keyword>
<dbReference type="Proteomes" id="UP000492821">
    <property type="component" value="Unassembled WGS sequence"/>
</dbReference>
<protein>
    <submittedName>
        <fullName evidence="3">7TM_GPCR_Srx domain-containing protein</fullName>
    </submittedName>
</protein>
<dbReference type="AlphaFoldDB" id="A0A7E4USS6"/>
<dbReference type="WBParaSite" id="Pan_g12361.t1">
    <property type="protein sequence ID" value="Pan_g12361.t1"/>
    <property type="gene ID" value="Pan_g12361"/>
</dbReference>
<feature type="transmembrane region" description="Helical" evidence="1">
    <location>
        <begin position="12"/>
        <end position="32"/>
    </location>
</feature>
<organism evidence="2 3">
    <name type="scientific">Panagrellus redivivus</name>
    <name type="common">Microworm</name>
    <dbReference type="NCBI Taxonomy" id="6233"/>
    <lineage>
        <taxon>Eukaryota</taxon>
        <taxon>Metazoa</taxon>
        <taxon>Ecdysozoa</taxon>
        <taxon>Nematoda</taxon>
        <taxon>Chromadorea</taxon>
        <taxon>Rhabditida</taxon>
        <taxon>Tylenchina</taxon>
        <taxon>Panagrolaimomorpha</taxon>
        <taxon>Panagrolaimoidea</taxon>
        <taxon>Panagrolaimidae</taxon>
        <taxon>Panagrellus</taxon>
    </lineage>
</organism>
<keyword evidence="1" id="KW-1133">Transmembrane helix</keyword>
<accession>A0A7E4USS6</accession>
<evidence type="ECO:0000256" key="1">
    <source>
        <dbReference type="SAM" id="Phobius"/>
    </source>
</evidence>
<reference evidence="3" key="2">
    <citation type="submission" date="2020-10" db="UniProtKB">
        <authorList>
            <consortium name="WormBaseParasite"/>
        </authorList>
    </citation>
    <scope>IDENTIFICATION</scope>
</reference>
<keyword evidence="1" id="KW-0812">Transmembrane</keyword>
<proteinExistence type="predicted"/>
<reference evidence="2" key="1">
    <citation type="journal article" date="2013" name="Genetics">
        <title>The draft genome and transcriptome of Panagrellus redivivus are shaped by the harsh demands of a free-living lifestyle.</title>
        <authorList>
            <person name="Srinivasan J."/>
            <person name="Dillman A.R."/>
            <person name="Macchietto M.G."/>
            <person name="Heikkinen L."/>
            <person name="Lakso M."/>
            <person name="Fracchia K.M."/>
            <person name="Antoshechkin I."/>
            <person name="Mortazavi A."/>
            <person name="Wong G."/>
            <person name="Sternberg P.W."/>
        </authorList>
    </citation>
    <scope>NUCLEOTIDE SEQUENCE [LARGE SCALE GENOMIC DNA]</scope>
    <source>
        <strain evidence="2">MT8872</strain>
    </source>
</reference>
<name>A0A7E4USS6_PANRE</name>
<keyword evidence="1" id="KW-0472">Membrane</keyword>
<evidence type="ECO:0000313" key="2">
    <source>
        <dbReference type="Proteomes" id="UP000492821"/>
    </source>
</evidence>
<sequence>MKPPSKPKVDKLNRNLFSIILPTIIAMFKLSFHDYKCLCILATAVRIGVAISIDFVTWHIYAITADFAVALTTQNHGMFYNAVVNGIKYAVLMATVRNHV</sequence>